<keyword evidence="1" id="KW-0812">Transmembrane</keyword>
<comment type="caution">
    <text evidence="2">The sequence shown here is derived from an EMBL/GenBank/DDBJ whole genome shotgun (WGS) entry which is preliminary data.</text>
</comment>
<feature type="transmembrane region" description="Helical" evidence="1">
    <location>
        <begin position="63"/>
        <end position="84"/>
    </location>
</feature>
<keyword evidence="1" id="KW-0472">Membrane</keyword>
<dbReference type="EMBL" id="VCIW01000012">
    <property type="protein sequence ID" value="TLS50978.1"/>
    <property type="molecule type" value="Genomic_DNA"/>
</dbReference>
<dbReference type="Proteomes" id="UP000309676">
    <property type="component" value="Unassembled WGS sequence"/>
</dbReference>
<accession>A0A5R9GC60</accession>
<dbReference type="RefSeq" id="WP_138195664.1">
    <property type="nucleotide sequence ID" value="NZ_VCIW01000012.1"/>
</dbReference>
<gene>
    <name evidence="2" type="ORF">FE782_18215</name>
</gene>
<name>A0A5R9GC60_9BACL</name>
<feature type="transmembrane region" description="Helical" evidence="1">
    <location>
        <begin position="96"/>
        <end position="113"/>
    </location>
</feature>
<organism evidence="2 3">
    <name type="scientific">Paenibacillus antri</name>
    <dbReference type="NCBI Taxonomy" id="2582848"/>
    <lineage>
        <taxon>Bacteria</taxon>
        <taxon>Bacillati</taxon>
        <taxon>Bacillota</taxon>
        <taxon>Bacilli</taxon>
        <taxon>Bacillales</taxon>
        <taxon>Paenibacillaceae</taxon>
        <taxon>Paenibacillus</taxon>
    </lineage>
</organism>
<protein>
    <submittedName>
        <fullName evidence="2">Uncharacterized protein</fullName>
    </submittedName>
</protein>
<feature type="transmembrane region" description="Helical" evidence="1">
    <location>
        <begin position="28"/>
        <end position="51"/>
    </location>
</feature>
<evidence type="ECO:0000256" key="1">
    <source>
        <dbReference type="SAM" id="Phobius"/>
    </source>
</evidence>
<feature type="transmembrane region" description="Helical" evidence="1">
    <location>
        <begin position="125"/>
        <end position="147"/>
    </location>
</feature>
<proteinExistence type="predicted"/>
<keyword evidence="1" id="KW-1133">Transmembrane helix</keyword>
<dbReference type="AlphaFoldDB" id="A0A5R9GC60"/>
<reference evidence="2 3" key="1">
    <citation type="submission" date="2019-05" db="EMBL/GenBank/DDBJ databases">
        <authorList>
            <person name="Narsing Rao M.P."/>
            <person name="Li W.J."/>
        </authorList>
    </citation>
    <scope>NUCLEOTIDE SEQUENCE [LARGE SCALE GENOMIC DNA]</scope>
    <source>
        <strain evidence="2 3">SYSU_K30003</strain>
    </source>
</reference>
<keyword evidence="3" id="KW-1185">Reference proteome</keyword>
<dbReference type="OrthoDB" id="2626715at2"/>
<evidence type="ECO:0000313" key="2">
    <source>
        <dbReference type="EMBL" id="TLS50978.1"/>
    </source>
</evidence>
<sequence>MPLVVVLLQMWVAIHALASLPDKLPLKVNVLLYMAVAVIDINKFTLLSFTYKLYTVDMKVPEFLAAVLHRDVTFSLAMLAFANAVLTADTRPRKTVATLAVFSYLLATGYSLRWMGVIRDIHWNLALEIALIAAIMGATYLLGAGLMKLWKKETGDLGS</sequence>
<evidence type="ECO:0000313" key="3">
    <source>
        <dbReference type="Proteomes" id="UP000309676"/>
    </source>
</evidence>